<dbReference type="OrthoDB" id="257751at2"/>
<keyword evidence="3" id="KW-0067">ATP-binding</keyword>
<dbReference type="EC" id="2.7.1.2" evidence="3"/>
<dbReference type="PANTHER" id="PTHR47363">
    <property type="entry name" value="GLUCOKINASE"/>
    <property type="match status" value="1"/>
</dbReference>
<sequence length="362" mass="39093">MTDYFISGDIGGTKTLLQAAELKAGGVQVYCEHRYASREYASFSDVLTDFMERAAPVPMVGKTPEPVAACFAVAGPIEQGKVSLTNLRWVMDSAAIAKEFSIPAVKLINDFAAVALSIETLSARDLVTLQPGELHPGEMRVALGAGTGMGVAWLIWQGDRYVTSASEAGHMDFAAADELQDRLLKYLRGQLGHVSVERVLSGPGLTNIFNFLQANQEDRGEDREADARSNQGGDRNNVAERIQLNMEEDGAAQVADLAFNHNHSTALKAMDLFVEIYGAYAGNLALTGLSRGGVYVAGGIAPKIINKLREGGFVKAFRNKGRFAPLMEEIPVHVVTNPKAGLLGAAREAQRMLHEKSSRTHY</sequence>
<dbReference type="STRING" id="1233.SAMN05216387_105103"/>
<dbReference type="GO" id="GO:0006096">
    <property type="term" value="P:glycolytic process"/>
    <property type="evidence" value="ECO:0007669"/>
    <property type="project" value="UniProtKB-UniRule"/>
</dbReference>
<evidence type="ECO:0000313" key="6">
    <source>
        <dbReference type="Proteomes" id="UP000198620"/>
    </source>
</evidence>
<accession>A0A1H7MKF9</accession>
<comment type="subcellular location">
    <subcellularLocation>
        <location evidence="3">Cytoplasm</location>
    </subcellularLocation>
</comment>
<dbReference type="InterPro" id="IPR003836">
    <property type="entry name" value="Glucokinase"/>
</dbReference>
<comment type="catalytic activity">
    <reaction evidence="3">
        <text>D-glucose + ATP = D-glucose 6-phosphate + ADP + H(+)</text>
        <dbReference type="Rhea" id="RHEA:17825"/>
        <dbReference type="ChEBI" id="CHEBI:4167"/>
        <dbReference type="ChEBI" id="CHEBI:15378"/>
        <dbReference type="ChEBI" id="CHEBI:30616"/>
        <dbReference type="ChEBI" id="CHEBI:61548"/>
        <dbReference type="ChEBI" id="CHEBI:456216"/>
        <dbReference type="EC" id="2.7.1.2"/>
    </reaction>
</comment>
<dbReference type="EMBL" id="FOBH01000005">
    <property type="protein sequence ID" value="SEL11175.1"/>
    <property type="molecule type" value="Genomic_DNA"/>
</dbReference>
<dbReference type="GO" id="GO:0005737">
    <property type="term" value="C:cytoplasm"/>
    <property type="evidence" value="ECO:0007669"/>
    <property type="project" value="UniProtKB-SubCell"/>
</dbReference>
<organism evidence="5 6">
    <name type="scientific">Nitrosovibrio tenuis</name>
    <dbReference type="NCBI Taxonomy" id="1233"/>
    <lineage>
        <taxon>Bacteria</taxon>
        <taxon>Pseudomonadati</taxon>
        <taxon>Pseudomonadota</taxon>
        <taxon>Betaproteobacteria</taxon>
        <taxon>Nitrosomonadales</taxon>
        <taxon>Nitrosomonadaceae</taxon>
        <taxon>Nitrosovibrio</taxon>
    </lineage>
</organism>
<evidence type="ECO:0000256" key="4">
    <source>
        <dbReference type="RuleBase" id="RU004046"/>
    </source>
</evidence>
<dbReference type="Pfam" id="PF02685">
    <property type="entry name" value="Glucokinase"/>
    <property type="match status" value="1"/>
</dbReference>
<keyword evidence="3" id="KW-0547">Nucleotide-binding</keyword>
<dbReference type="GO" id="GO:0005536">
    <property type="term" value="F:D-glucose binding"/>
    <property type="evidence" value="ECO:0007669"/>
    <property type="project" value="InterPro"/>
</dbReference>
<dbReference type="RefSeq" id="WP_090828659.1">
    <property type="nucleotide sequence ID" value="NZ_FOBH01000005.1"/>
</dbReference>
<keyword evidence="3" id="KW-0324">Glycolysis</keyword>
<dbReference type="SUPFAM" id="SSF53067">
    <property type="entry name" value="Actin-like ATPase domain"/>
    <property type="match status" value="1"/>
</dbReference>
<comment type="similarity">
    <text evidence="3 4">Belongs to the bacterial glucokinase family.</text>
</comment>
<keyword evidence="1 3" id="KW-0808">Transferase</keyword>
<keyword evidence="2 3" id="KW-0418">Kinase</keyword>
<dbReference type="Proteomes" id="UP000198620">
    <property type="component" value="Unassembled WGS sequence"/>
</dbReference>
<reference evidence="5 6" key="1">
    <citation type="submission" date="2016-10" db="EMBL/GenBank/DDBJ databases">
        <authorList>
            <person name="de Groot N.N."/>
        </authorList>
    </citation>
    <scope>NUCLEOTIDE SEQUENCE [LARGE SCALE GENOMIC DNA]</scope>
    <source>
        <strain evidence="5 6">Nv1</strain>
    </source>
</reference>
<name>A0A1H7MKF9_9PROT</name>
<dbReference type="InterPro" id="IPR043129">
    <property type="entry name" value="ATPase_NBD"/>
</dbReference>
<evidence type="ECO:0000256" key="1">
    <source>
        <dbReference type="ARBA" id="ARBA00022679"/>
    </source>
</evidence>
<dbReference type="GO" id="GO:0004340">
    <property type="term" value="F:glucokinase activity"/>
    <property type="evidence" value="ECO:0007669"/>
    <property type="project" value="UniProtKB-UniRule"/>
</dbReference>
<evidence type="ECO:0000256" key="2">
    <source>
        <dbReference type="ARBA" id="ARBA00022777"/>
    </source>
</evidence>
<evidence type="ECO:0000313" key="5">
    <source>
        <dbReference type="EMBL" id="SEL11175.1"/>
    </source>
</evidence>
<dbReference type="Gene3D" id="3.40.367.20">
    <property type="match status" value="1"/>
</dbReference>
<dbReference type="HAMAP" id="MF_00524">
    <property type="entry name" value="Glucokinase"/>
    <property type="match status" value="1"/>
</dbReference>
<keyword evidence="3" id="KW-0963">Cytoplasm</keyword>
<dbReference type="Gene3D" id="3.30.420.40">
    <property type="match status" value="1"/>
</dbReference>
<gene>
    <name evidence="3" type="primary">glk</name>
    <name evidence="5" type="ORF">SAMN05216387_105103</name>
</gene>
<feature type="binding site" evidence="3">
    <location>
        <begin position="8"/>
        <end position="13"/>
    </location>
    <ligand>
        <name>ATP</name>
        <dbReference type="ChEBI" id="CHEBI:30616"/>
    </ligand>
</feature>
<dbReference type="AlphaFoldDB" id="A0A1H7MKF9"/>
<dbReference type="PANTHER" id="PTHR47363:SF1">
    <property type="entry name" value="GLUCOKINASE"/>
    <property type="match status" value="1"/>
</dbReference>
<dbReference type="GO" id="GO:0005524">
    <property type="term" value="F:ATP binding"/>
    <property type="evidence" value="ECO:0007669"/>
    <property type="project" value="UniProtKB-UniRule"/>
</dbReference>
<protein>
    <recommendedName>
        <fullName evidence="3">Glucokinase</fullName>
        <ecNumber evidence="3">2.7.1.2</ecNumber>
    </recommendedName>
    <alternativeName>
        <fullName evidence="3">Glucose kinase</fullName>
    </alternativeName>
</protein>
<dbReference type="CDD" id="cd24008">
    <property type="entry name" value="ASKHA_NBD_GLK"/>
    <property type="match status" value="1"/>
</dbReference>
<evidence type="ECO:0000256" key="3">
    <source>
        <dbReference type="HAMAP-Rule" id="MF_00524"/>
    </source>
</evidence>
<keyword evidence="6" id="KW-1185">Reference proteome</keyword>
<dbReference type="NCBIfam" id="TIGR00749">
    <property type="entry name" value="glk"/>
    <property type="match status" value="1"/>
</dbReference>
<proteinExistence type="inferred from homology"/>